<dbReference type="Gene3D" id="1.20.1250.20">
    <property type="entry name" value="MFS general substrate transporter like domains"/>
    <property type="match status" value="2"/>
</dbReference>
<comment type="subcellular location">
    <subcellularLocation>
        <location evidence="1">Cell membrane</location>
        <topology evidence="1">Multi-pass membrane protein</topology>
    </subcellularLocation>
</comment>
<keyword evidence="4" id="KW-1003">Cell membrane</keyword>
<feature type="transmembrane region" description="Helical" evidence="8">
    <location>
        <begin position="282"/>
        <end position="304"/>
    </location>
</feature>
<feature type="transmembrane region" description="Helical" evidence="8">
    <location>
        <begin position="157"/>
        <end position="176"/>
    </location>
</feature>
<dbReference type="GO" id="GO:0006814">
    <property type="term" value="P:sodium ion transport"/>
    <property type="evidence" value="ECO:0007669"/>
    <property type="project" value="InterPro"/>
</dbReference>
<evidence type="ECO:0000256" key="4">
    <source>
        <dbReference type="ARBA" id="ARBA00022475"/>
    </source>
</evidence>
<protein>
    <submittedName>
        <fullName evidence="9">Glucuronide carrier protein</fullName>
    </submittedName>
</protein>
<evidence type="ECO:0000256" key="1">
    <source>
        <dbReference type="ARBA" id="ARBA00004651"/>
    </source>
</evidence>
<accession>A0A6C2UHR1</accession>
<feature type="transmembrane region" description="Helical" evidence="8">
    <location>
        <begin position="422"/>
        <end position="444"/>
    </location>
</feature>
<evidence type="ECO:0000256" key="2">
    <source>
        <dbReference type="ARBA" id="ARBA00009617"/>
    </source>
</evidence>
<dbReference type="InterPro" id="IPR039672">
    <property type="entry name" value="MFS_2"/>
</dbReference>
<keyword evidence="3" id="KW-0813">Transport</keyword>
<evidence type="ECO:0000256" key="8">
    <source>
        <dbReference type="SAM" id="Phobius"/>
    </source>
</evidence>
<comment type="similarity">
    <text evidence="2">Belongs to the sodium:galactoside symporter (TC 2.A.2) family.</text>
</comment>
<dbReference type="GO" id="GO:0005886">
    <property type="term" value="C:plasma membrane"/>
    <property type="evidence" value="ECO:0007669"/>
    <property type="project" value="UniProtKB-SubCell"/>
</dbReference>
<dbReference type="GO" id="GO:0008643">
    <property type="term" value="P:carbohydrate transport"/>
    <property type="evidence" value="ECO:0007669"/>
    <property type="project" value="InterPro"/>
</dbReference>
<organism evidence="9 10">
    <name type="scientific">Pontiella sulfatireligans</name>
    <dbReference type="NCBI Taxonomy" id="2750658"/>
    <lineage>
        <taxon>Bacteria</taxon>
        <taxon>Pseudomonadati</taxon>
        <taxon>Kiritimatiellota</taxon>
        <taxon>Kiritimatiellia</taxon>
        <taxon>Kiritimatiellales</taxon>
        <taxon>Pontiellaceae</taxon>
        <taxon>Pontiella</taxon>
    </lineage>
</organism>
<feature type="transmembrane region" description="Helical" evidence="8">
    <location>
        <begin position="378"/>
        <end position="402"/>
    </location>
</feature>
<keyword evidence="7 8" id="KW-0472">Membrane</keyword>
<dbReference type="Pfam" id="PF13347">
    <property type="entry name" value="MFS_2"/>
    <property type="match status" value="1"/>
</dbReference>
<feature type="transmembrane region" description="Helical" evidence="8">
    <location>
        <begin position="246"/>
        <end position="270"/>
    </location>
</feature>
<evidence type="ECO:0000256" key="7">
    <source>
        <dbReference type="ARBA" id="ARBA00023136"/>
    </source>
</evidence>
<feature type="transmembrane region" description="Helical" evidence="8">
    <location>
        <begin position="334"/>
        <end position="357"/>
    </location>
</feature>
<dbReference type="EMBL" id="CAAHFH010000001">
    <property type="protein sequence ID" value="VGO19489.1"/>
    <property type="molecule type" value="Genomic_DNA"/>
</dbReference>
<dbReference type="Proteomes" id="UP000346198">
    <property type="component" value="Unassembled WGS sequence"/>
</dbReference>
<feature type="transmembrane region" description="Helical" evidence="8">
    <location>
        <begin position="311"/>
        <end position="328"/>
    </location>
</feature>
<keyword evidence="5 8" id="KW-0812">Transmembrane</keyword>
<evidence type="ECO:0000256" key="5">
    <source>
        <dbReference type="ARBA" id="ARBA00022692"/>
    </source>
</evidence>
<keyword evidence="6 8" id="KW-1133">Transmembrane helix</keyword>
<dbReference type="GO" id="GO:0015293">
    <property type="term" value="F:symporter activity"/>
    <property type="evidence" value="ECO:0007669"/>
    <property type="project" value="InterPro"/>
</dbReference>
<evidence type="ECO:0000313" key="10">
    <source>
        <dbReference type="Proteomes" id="UP000346198"/>
    </source>
</evidence>
<name>A0A6C2UHR1_9BACT</name>
<dbReference type="SUPFAM" id="SSF103473">
    <property type="entry name" value="MFS general substrate transporter"/>
    <property type="match status" value="1"/>
</dbReference>
<keyword evidence="10" id="KW-1185">Reference proteome</keyword>
<dbReference type="PANTHER" id="PTHR11328">
    <property type="entry name" value="MAJOR FACILITATOR SUPERFAMILY DOMAIN-CONTAINING PROTEIN"/>
    <property type="match status" value="1"/>
</dbReference>
<dbReference type="InterPro" id="IPR018043">
    <property type="entry name" value="Na/Gal_symport_CS"/>
</dbReference>
<feature type="transmembrane region" description="Helical" evidence="8">
    <location>
        <begin position="191"/>
        <end position="212"/>
    </location>
</feature>
<dbReference type="RefSeq" id="WP_136060882.1">
    <property type="nucleotide sequence ID" value="NZ_CAAHFH010000001.1"/>
</dbReference>
<gene>
    <name evidence="9" type="primary">uidB_2</name>
    <name evidence="9" type="ORF">SCARR_01548</name>
</gene>
<sequence length="467" mass="51151">MSKENHHLTAKEDKIPVGRKLAYSSGAVADSIIGCSVHNLANPVLNMGLGVSPTLVGLALFIPRLWDAFSDPLMGGISDNTHSRWGRRRPYILCGAFIQGLAFALMWMMGRGWSEMQYFAYFLATSLLFFTGVTIFLVPWTAMGLEMTHDYHERTRLMSYRSLVATLAGFLAPWLFKLLELDIFSDTVEAARYVGAGLGALLLIFGVIPALACKDRYPAPKQERLPLLKSAGACLKHKPFLKLCGTLVAAFTSFLMVDVLGFYLIIYYIYGGDKGAGAVLHGANGTLNLAISAISIPIITMIATRFGKRRTLLGLLLLAVFGTVLRWFCYTPSMPYLALLPTAIMAPGFGAALWLLIPSMLPDVCDDDECTHGVRREGMFGAVSGWLMKLGVSLALLIGGLSLDFSGFDIDLAAAQLPNTFLMMRLLFVAIPTLGFGIAAYLIWAYPITEKRAYETRAILEKKRASK</sequence>
<dbReference type="InterPro" id="IPR036259">
    <property type="entry name" value="MFS_trans_sf"/>
</dbReference>
<reference evidence="9 10" key="1">
    <citation type="submission" date="2019-04" db="EMBL/GenBank/DDBJ databases">
        <authorList>
            <person name="Van Vliet M D."/>
        </authorList>
    </citation>
    <scope>NUCLEOTIDE SEQUENCE [LARGE SCALE GENOMIC DNA]</scope>
    <source>
        <strain evidence="9 10">F21</strain>
    </source>
</reference>
<evidence type="ECO:0000256" key="6">
    <source>
        <dbReference type="ARBA" id="ARBA00022989"/>
    </source>
</evidence>
<dbReference type="PROSITE" id="PS00872">
    <property type="entry name" value="NA_GALACTOSIDE_SYMP"/>
    <property type="match status" value="1"/>
</dbReference>
<dbReference type="PANTHER" id="PTHR11328:SF24">
    <property type="entry name" value="MAJOR FACILITATOR SUPERFAMILY (MFS) PROFILE DOMAIN-CONTAINING PROTEIN"/>
    <property type="match status" value="1"/>
</dbReference>
<dbReference type="AlphaFoldDB" id="A0A6C2UHR1"/>
<feature type="transmembrane region" description="Helical" evidence="8">
    <location>
        <begin position="121"/>
        <end position="145"/>
    </location>
</feature>
<evidence type="ECO:0000256" key="3">
    <source>
        <dbReference type="ARBA" id="ARBA00022448"/>
    </source>
</evidence>
<evidence type="ECO:0000313" key="9">
    <source>
        <dbReference type="EMBL" id="VGO19489.1"/>
    </source>
</evidence>
<proteinExistence type="inferred from homology"/>
<feature type="transmembrane region" description="Helical" evidence="8">
    <location>
        <begin position="90"/>
        <end position="109"/>
    </location>
</feature>